<evidence type="ECO:0000256" key="1">
    <source>
        <dbReference type="SAM" id="MobiDB-lite"/>
    </source>
</evidence>
<dbReference type="EMBL" id="QJKJ01000079">
    <property type="protein sequence ID" value="RDY14389.1"/>
    <property type="molecule type" value="Genomic_DNA"/>
</dbReference>
<accession>A0A371IH74</accession>
<sequence length="126" mass="14459">MRKKDMRVHKEHNSSSQDENLHDDIHREGDLLVVSYLDNLCSMIINSESCVNVAIERLVKKLVLPIFEHPRPYKLQCLSERGKLLVGKQVMVVFTLGGYKDKVTCDVVPMKATSFCKGSRCKLIRR</sequence>
<dbReference type="OrthoDB" id="1747743at2759"/>
<evidence type="ECO:0000313" key="2">
    <source>
        <dbReference type="EMBL" id="RDY14389.1"/>
    </source>
</evidence>
<dbReference type="AlphaFoldDB" id="A0A371IH74"/>
<evidence type="ECO:0000313" key="3">
    <source>
        <dbReference type="Proteomes" id="UP000257109"/>
    </source>
</evidence>
<dbReference type="CDD" id="cd00303">
    <property type="entry name" value="retropepsin_like"/>
    <property type="match status" value="1"/>
</dbReference>
<organism evidence="2 3">
    <name type="scientific">Mucuna pruriens</name>
    <name type="common">Velvet bean</name>
    <name type="synonym">Dolichos pruriens</name>
    <dbReference type="NCBI Taxonomy" id="157652"/>
    <lineage>
        <taxon>Eukaryota</taxon>
        <taxon>Viridiplantae</taxon>
        <taxon>Streptophyta</taxon>
        <taxon>Embryophyta</taxon>
        <taxon>Tracheophyta</taxon>
        <taxon>Spermatophyta</taxon>
        <taxon>Magnoliopsida</taxon>
        <taxon>eudicotyledons</taxon>
        <taxon>Gunneridae</taxon>
        <taxon>Pentapetalae</taxon>
        <taxon>rosids</taxon>
        <taxon>fabids</taxon>
        <taxon>Fabales</taxon>
        <taxon>Fabaceae</taxon>
        <taxon>Papilionoideae</taxon>
        <taxon>50 kb inversion clade</taxon>
        <taxon>NPAAA clade</taxon>
        <taxon>indigoferoid/millettioid clade</taxon>
        <taxon>Phaseoleae</taxon>
        <taxon>Mucuna</taxon>
    </lineage>
</organism>
<name>A0A371IH74_MUCPR</name>
<feature type="compositionally biased region" description="Basic residues" evidence="1">
    <location>
        <begin position="1"/>
        <end position="10"/>
    </location>
</feature>
<keyword evidence="3" id="KW-1185">Reference proteome</keyword>
<dbReference type="Proteomes" id="UP000257109">
    <property type="component" value="Unassembled WGS sequence"/>
</dbReference>
<dbReference type="PANTHER" id="PTHR35046:SF9">
    <property type="entry name" value="RNA-DIRECTED DNA POLYMERASE"/>
    <property type="match status" value="1"/>
</dbReference>
<dbReference type="PANTHER" id="PTHR35046">
    <property type="entry name" value="ZINC KNUCKLE (CCHC-TYPE) FAMILY PROTEIN"/>
    <property type="match status" value="1"/>
</dbReference>
<comment type="caution">
    <text evidence="2">The sequence shown here is derived from an EMBL/GenBank/DDBJ whole genome shotgun (WGS) entry which is preliminary data.</text>
</comment>
<reference evidence="2" key="1">
    <citation type="submission" date="2018-05" db="EMBL/GenBank/DDBJ databases">
        <title>Draft genome of Mucuna pruriens seed.</title>
        <authorList>
            <person name="Nnadi N.E."/>
            <person name="Vos R."/>
            <person name="Hasami M.H."/>
            <person name="Devisetty U.K."/>
            <person name="Aguiy J.C."/>
        </authorList>
    </citation>
    <scope>NUCLEOTIDE SEQUENCE [LARGE SCALE GENOMIC DNA]</scope>
    <source>
        <strain evidence="2">JCA_2017</strain>
    </source>
</reference>
<gene>
    <name evidence="2" type="ORF">CR513_00557</name>
</gene>
<proteinExistence type="predicted"/>
<protein>
    <submittedName>
        <fullName evidence="2">Uncharacterized protein</fullName>
    </submittedName>
</protein>
<feature type="non-terminal residue" evidence="2">
    <location>
        <position position="1"/>
    </location>
</feature>
<feature type="region of interest" description="Disordered" evidence="1">
    <location>
        <begin position="1"/>
        <end position="21"/>
    </location>
</feature>